<accession>A0ABY0GSP7</accession>
<name>A0ABY0GSP7_9PEZI</name>
<dbReference type="PANTHER" id="PTHR46480:SF1">
    <property type="entry name" value="VOLTAGE-GATED HYDROGEN CHANNEL 1"/>
    <property type="match status" value="1"/>
</dbReference>
<keyword evidence="10 14" id="KW-0472">Membrane</keyword>
<evidence type="ECO:0000256" key="12">
    <source>
        <dbReference type="ARBA" id="ARBA00031989"/>
    </source>
</evidence>
<keyword evidence="11" id="KW-0407">Ion channel</keyword>
<feature type="transmembrane region" description="Helical" evidence="14">
    <location>
        <begin position="64"/>
        <end position="88"/>
    </location>
</feature>
<dbReference type="Proteomes" id="UP000294003">
    <property type="component" value="Unassembled WGS sequence"/>
</dbReference>
<dbReference type="InterPro" id="IPR005821">
    <property type="entry name" value="Ion_trans_dom"/>
</dbReference>
<keyword evidence="4" id="KW-1003">Cell membrane</keyword>
<dbReference type="EMBL" id="QJNS01000598">
    <property type="protein sequence ID" value="RYO76344.1"/>
    <property type="molecule type" value="Genomic_DNA"/>
</dbReference>
<comment type="caution">
    <text evidence="16">The sequence shown here is derived from an EMBL/GenBank/DDBJ whole genome shotgun (WGS) entry which is preliminary data.</text>
</comment>
<protein>
    <recommendedName>
        <fullName evidence="2">Voltage-gated hydrogen channel 1</fullName>
    </recommendedName>
    <alternativeName>
        <fullName evidence="12">Hydrogen voltage-gated channel 1</fullName>
    </alternativeName>
</protein>
<proteinExistence type="predicted"/>
<feature type="transmembrane region" description="Helical" evidence="14">
    <location>
        <begin position="20"/>
        <end position="43"/>
    </location>
</feature>
<organism evidence="16 17">
    <name type="scientific">Monosporascus cannonballus</name>
    <dbReference type="NCBI Taxonomy" id="155416"/>
    <lineage>
        <taxon>Eukaryota</taxon>
        <taxon>Fungi</taxon>
        <taxon>Dikarya</taxon>
        <taxon>Ascomycota</taxon>
        <taxon>Pezizomycotina</taxon>
        <taxon>Sordariomycetes</taxon>
        <taxon>Xylariomycetidae</taxon>
        <taxon>Xylariales</taxon>
        <taxon>Xylariales incertae sedis</taxon>
        <taxon>Monosporascus</taxon>
    </lineage>
</organism>
<evidence type="ECO:0000256" key="11">
    <source>
        <dbReference type="ARBA" id="ARBA00023303"/>
    </source>
</evidence>
<comment type="subcellular location">
    <subcellularLocation>
        <location evidence="1">Cell membrane</location>
        <topology evidence="1">Multi-pass membrane protein</topology>
    </subcellularLocation>
</comment>
<evidence type="ECO:0000256" key="5">
    <source>
        <dbReference type="ARBA" id="ARBA00022692"/>
    </source>
</evidence>
<dbReference type="Pfam" id="PF00520">
    <property type="entry name" value="Ion_trans"/>
    <property type="match status" value="1"/>
</dbReference>
<dbReference type="InterPro" id="IPR027359">
    <property type="entry name" value="Volt_channel_dom_sf"/>
</dbReference>
<evidence type="ECO:0000256" key="8">
    <source>
        <dbReference type="ARBA" id="ARBA00023054"/>
    </source>
</evidence>
<evidence type="ECO:0000256" key="2">
    <source>
        <dbReference type="ARBA" id="ARBA00015897"/>
    </source>
</evidence>
<feature type="domain" description="Ion transport" evidence="15">
    <location>
        <begin position="52"/>
        <end position="134"/>
    </location>
</feature>
<evidence type="ECO:0000256" key="4">
    <source>
        <dbReference type="ARBA" id="ARBA00022475"/>
    </source>
</evidence>
<dbReference type="PANTHER" id="PTHR46480">
    <property type="entry name" value="F20B24.22"/>
    <property type="match status" value="1"/>
</dbReference>
<keyword evidence="8" id="KW-0175">Coiled coil</keyword>
<evidence type="ECO:0000313" key="17">
    <source>
        <dbReference type="Proteomes" id="UP000294003"/>
    </source>
</evidence>
<keyword evidence="7 14" id="KW-1133">Transmembrane helix</keyword>
<evidence type="ECO:0000256" key="10">
    <source>
        <dbReference type="ARBA" id="ARBA00023136"/>
    </source>
</evidence>
<evidence type="ECO:0000256" key="1">
    <source>
        <dbReference type="ARBA" id="ARBA00004651"/>
    </source>
</evidence>
<evidence type="ECO:0000256" key="13">
    <source>
        <dbReference type="SAM" id="MobiDB-lite"/>
    </source>
</evidence>
<evidence type="ECO:0000313" key="16">
    <source>
        <dbReference type="EMBL" id="RYO76344.1"/>
    </source>
</evidence>
<keyword evidence="6" id="KW-0851">Voltage-gated channel</keyword>
<evidence type="ECO:0000259" key="15">
    <source>
        <dbReference type="Pfam" id="PF00520"/>
    </source>
</evidence>
<keyword evidence="5 14" id="KW-0812">Transmembrane</keyword>
<evidence type="ECO:0000256" key="14">
    <source>
        <dbReference type="SAM" id="Phobius"/>
    </source>
</evidence>
<evidence type="ECO:0000256" key="7">
    <source>
        <dbReference type="ARBA" id="ARBA00022989"/>
    </source>
</evidence>
<evidence type="ECO:0000256" key="3">
    <source>
        <dbReference type="ARBA" id="ARBA00022448"/>
    </source>
</evidence>
<dbReference type="Gene3D" id="1.20.120.350">
    <property type="entry name" value="Voltage-gated potassium channels. Chain C"/>
    <property type="match status" value="1"/>
</dbReference>
<gene>
    <name evidence="16" type="ORF">DL762_009813</name>
</gene>
<reference evidence="16 17" key="1">
    <citation type="submission" date="2018-06" db="EMBL/GenBank/DDBJ databases">
        <title>Complete Genomes of Monosporascus.</title>
        <authorList>
            <person name="Robinson A.J."/>
            <person name="Natvig D.O."/>
        </authorList>
    </citation>
    <scope>NUCLEOTIDE SEQUENCE [LARGE SCALE GENOMIC DNA]</scope>
    <source>
        <strain evidence="16 17">CBS 609.92</strain>
    </source>
</reference>
<keyword evidence="9" id="KW-0406">Ion transport</keyword>
<keyword evidence="3" id="KW-0813">Transport</keyword>
<sequence length="182" mass="20278">MSDSAPLLVQCFLSSGTQHWLILTLIILDVAGILSDTFIGLITCELGRRDEGWVGAVRHSLTTFSLVMSCIFMLELALSVFADGLAYFKDRLHCFDAFVIVVGFGVDLLEHGIVEEIASLVVMLRLWRIVKLVDEIPVQPSEQTEDLRREIEDLGKQNQGLRAQIARYGTPSGEERRPVSDS</sequence>
<dbReference type="InterPro" id="IPR031846">
    <property type="entry name" value="Hvcn1"/>
</dbReference>
<evidence type="ECO:0000256" key="6">
    <source>
        <dbReference type="ARBA" id="ARBA00022882"/>
    </source>
</evidence>
<keyword evidence="17" id="KW-1185">Reference proteome</keyword>
<feature type="region of interest" description="Disordered" evidence="13">
    <location>
        <begin position="154"/>
        <end position="182"/>
    </location>
</feature>
<feature type="compositionally biased region" description="Basic and acidic residues" evidence="13">
    <location>
        <begin position="173"/>
        <end position="182"/>
    </location>
</feature>
<evidence type="ECO:0000256" key="9">
    <source>
        <dbReference type="ARBA" id="ARBA00023065"/>
    </source>
</evidence>